<feature type="transmembrane region" description="Helical" evidence="1">
    <location>
        <begin position="20"/>
        <end position="40"/>
    </location>
</feature>
<gene>
    <name evidence="2" type="ORF">ABID49_001688</name>
</gene>
<organism evidence="2 3">
    <name type="scientific">Bhargavaea ullalensis</name>
    <dbReference type="NCBI Taxonomy" id="1265685"/>
    <lineage>
        <taxon>Bacteria</taxon>
        <taxon>Bacillati</taxon>
        <taxon>Bacillota</taxon>
        <taxon>Bacilli</taxon>
        <taxon>Bacillales</taxon>
        <taxon>Caryophanaceae</taxon>
        <taxon>Bhargavaea</taxon>
    </lineage>
</organism>
<evidence type="ECO:0000256" key="1">
    <source>
        <dbReference type="SAM" id="Phobius"/>
    </source>
</evidence>
<keyword evidence="1" id="KW-1133">Transmembrane helix</keyword>
<accession>A0ABV2GCL8</accession>
<keyword evidence="3" id="KW-1185">Reference proteome</keyword>
<dbReference type="InterPro" id="IPR014202">
    <property type="entry name" value="Spore_II_R"/>
</dbReference>
<keyword evidence="1" id="KW-0812">Transmembrane</keyword>
<keyword evidence="1" id="KW-0472">Membrane</keyword>
<proteinExistence type="predicted"/>
<name>A0ABV2GCL8_9BACL</name>
<dbReference type="EMBL" id="JBEPLW010000011">
    <property type="protein sequence ID" value="MET3575782.1"/>
    <property type="molecule type" value="Genomic_DNA"/>
</dbReference>
<evidence type="ECO:0000313" key="2">
    <source>
        <dbReference type="EMBL" id="MET3575782.1"/>
    </source>
</evidence>
<dbReference type="RefSeq" id="WP_354197242.1">
    <property type="nucleotide sequence ID" value="NZ_JBEPLW010000011.1"/>
</dbReference>
<sequence length="192" mass="21339">MLNDYTIKRTETLKEKMRAVIPFAQFVLMLFIVQCALFLMNGAGAEEAEGMLRIRVIADSNLESAQAEKQEIVELIAPVINQARLESRTPEELAIRLDESLPVLLGELGEGVTLERGPAVFPPKSFKGGVLAQQEADAWVVKIGSGRGDNWWCALFPDVCDPPEESASELKEETEEEPVTFFLVEWLKGLFA</sequence>
<reference evidence="2 3" key="1">
    <citation type="submission" date="2024-06" db="EMBL/GenBank/DDBJ databases">
        <title>Genomic Encyclopedia of Type Strains, Phase IV (KMG-IV): sequencing the most valuable type-strain genomes for metagenomic binning, comparative biology and taxonomic classification.</title>
        <authorList>
            <person name="Goeker M."/>
        </authorList>
    </citation>
    <scope>NUCLEOTIDE SEQUENCE [LARGE SCALE GENOMIC DNA]</scope>
    <source>
        <strain evidence="2 3">DSM 26128</strain>
    </source>
</reference>
<dbReference type="Proteomes" id="UP001549099">
    <property type="component" value="Unassembled WGS sequence"/>
</dbReference>
<comment type="caution">
    <text evidence="2">The sequence shown here is derived from an EMBL/GenBank/DDBJ whole genome shotgun (WGS) entry which is preliminary data.</text>
</comment>
<protein>
    <submittedName>
        <fullName evidence="2">Stage II sporulation protein R</fullName>
    </submittedName>
</protein>
<evidence type="ECO:0000313" key="3">
    <source>
        <dbReference type="Proteomes" id="UP001549099"/>
    </source>
</evidence>
<dbReference type="Pfam" id="PF09551">
    <property type="entry name" value="Spore_II_R"/>
    <property type="match status" value="1"/>
</dbReference>